<proteinExistence type="predicted"/>
<name>A0AAV0Y5K9_9HEMI</name>
<sequence length="424" mass="48393">MLRQNCLSKSTKRRRILDEINLIKRSLTDDVSSPQLVANIVDLSPEISNSPNDITFQDTADTVNNLQFEPSCSNTSFDVEANNSSVFLRPENTDASDSDLDRISSLKQSIPENLYQRASENNVPNSTFDKLLNILKGHKCFQDLPITSRTFYKMYSSVSYNKPVEMKSVSPGYYYHFGVAHNIKQYLDKYFSDETIKLVIGIDGLPLAKSSGSCFWPILGYIRQKNQTVFPIGIYWGHNKPGDSNIYIKDFVDEVMSLIQNGIDVDIFNNKTLTKVHKNLVIDCFCCDMPAKAFLLKTKSHTGFFSCTRTRCTVQGQYLCRRVCFPDTECPRRTHDDFVNKIQRQYHSSCDDTTEILNIPSLDIVKNFSLDYMHVVCLNAMKKIIISWKGGDGLGRDVNKQKLNPNLIKIMSERLLSLKYKIPK</sequence>
<accession>A0AAV0Y5K9</accession>
<protein>
    <recommendedName>
        <fullName evidence="3">Transposase</fullName>
    </recommendedName>
</protein>
<organism evidence="1 2">
    <name type="scientific">Macrosiphum euphorbiae</name>
    <name type="common">potato aphid</name>
    <dbReference type="NCBI Taxonomy" id="13131"/>
    <lineage>
        <taxon>Eukaryota</taxon>
        <taxon>Metazoa</taxon>
        <taxon>Ecdysozoa</taxon>
        <taxon>Arthropoda</taxon>
        <taxon>Hexapoda</taxon>
        <taxon>Insecta</taxon>
        <taxon>Pterygota</taxon>
        <taxon>Neoptera</taxon>
        <taxon>Paraneoptera</taxon>
        <taxon>Hemiptera</taxon>
        <taxon>Sternorrhyncha</taxon>
        <taxon>Aphidomorpha</taxon>
        <taxon>Aphidoidea</taxon>
        <taxon>Aphididae</taxon>
        <taxon>Macrosiphini</taxon>
        <taxon>Macrosiphum</taxon>
    </lineage>
</organism>
<dbReference type="AlphaFoldDB" id="A0AAV0Y5K9"/>
<dbReference type="EMBL" id="CARXXK010001450">
    <property type="protein sequence ID" value="CAI6376175.1"/>
    <property type="molecule type" value="Genomic_DNA"/>
</dbReference>
<keyword evidence="2" id="KW-1185">Reference proteome</keyword>
<evidence type="ECO:0008006" key="3">
    <source>
        <dbReference type="Google" id="ProtNLM"/>
    </source>
</evidence>
<gene>
    <name evidence="1" type="ORF">MEUPH1_LOCUS29581</name>
</gene>
<evidence type="ECO:0000313" key="2">
    <source>
        <dbReference type="Proteomes" id="UP001160148"/>
    </source>
</evidence>
<evidence type="ECO:0000313" key="1">
    <source>
        <dbReference type="EMBL" id="CAI6376175.1"/>
    </source>
</evidence>
<dbReference type="PANTHER" id="PTHR33053">
    <property type="entry name" value="PROTEIN, PUTATIVE-RELATED"/>
    <property type="match status" value="1"/>
</dbReference>
<dbReference type="PANTHER" id="PTHR33053:SF9">
    <property type="entry name" value="AGAP000105-PA"/>
    <property type="match status" value="1"/>
</dbReference>
<dbReference type="Proteomes" id="UP001160148">
    <property type="component" value="Unassembled WGS sequence"/>
</dbReference>
<comment type="caution">
    <text evidence="1">The sequence shown here is derived from an EMBL/GenBank/DDBJ whole genome shotgun (WGS) entry which is preliminary data.</text>
</comment>
<reference evidence="1 2" key="1">
    <citation type="submission" date="2023-01" db="EMBL/GenBank/DDBJ databases">
        <authorList>
            <person name="Whitehead M."/>
        </authorList>
    </citation>
    <scope>NUCLEOTIDE SEQUENCE [LARGE SCALE GENOMIC DNA]</scope>
</reference>